<dbReference type="InterPro" id="IPR051804">
    <property type="entry name" value="Carb_Metab_Reg_Kinase/Isom"/>
</dbReference>
<gene>
    <name evidence="4" type="ORF">LCGC14_0095730</name>
</gene>
<reference evidence="4" key="1">
    <citation type="journal article" date="2015" name="Nature">
        <title>Complex archaea that bridge the gap between prokaryotes and eukaryotes.</title>
        <authorList>
            <person name="Spang A."/>
            <person name="Saw J.H."/>
            <person name="Jorgensen S.L."/>
            <person name="Zaremba-Niedzwiedzka K."/>
            <person name="Martijn J."/>
            <person name="Lind A.E."/>
            <person name="van Eijk R."/>
            <person name="Schleper C."/>
            <person name="Guy L."/>
            <person name="Ettema T.J."/>
        </authorList>
    </citation>
    <scope>NUCLEOTIDE SEQUENCE</scope>
</reference>
<dbReference type="InterPro" id="IPR011051">
    <property type="entry name" value="RmlC_Cupin_sf"/>
</dbReference>
<dbReference type="GO" id="GO:0005975">
    <property type="term" value="P:carbohydrate metabolic process"/>
    <property type="evidence" value="ECO:0007669"/>
    <property type="project" value="InterPro"/>
</dbReference>
<dbReference type="PIRSF" id="PIRSF036894">
    <property type="entry name" value="PMI_Firm_short"/>
    <property type="match status" value="1"/>
</dbReference>
<comment type="caution">
    <text evidence="4">The sequence shown here is derived from an EMBL/GenBank/DDBJ whole genome shotgun (WGS) entry which is preliminary data.</text>
</comment>
<organism evidence="4">
    <name type="scientific">marine sediment metagenome</name>
    <dbReference type="NCBI Taxonomy" id="412755"/>
    <lineage>
        <taxon>unclassified sequences</taxon>
        <taxon>metagenomes</taxon>
        <taxon>ecological metagenomes</taxon>
    </lineage>
</organism>
<evidence type="ECO:0000313" key="4">
    <source>
        <dbReference type="EMBL" id="KKO03645.1"/>
    </source>
</evidence>
<keyword evidence="2" id="KW-0862">Zinc</keyword>
<dbReference type="Pfam" id="PF20511">
    <property type="entry name" value="PMI_typeI_cat"/>
    <property type="match status" value="1"/>
</dbReference>
<dbReference type="AlphaFoldDB" id="A0A0F9VHV6"/>
<dbReference type="InterPro" id="IPR014710">
    <property type="entry name" value="RmlC-like_jellyroll"/>
</dbReference>
<protein>
    <recommendedName>
        <fullName evidence="3">Phosphomannose isomerase type I catalytic domain-containing protein</fullName>
    </recommendedName>
</protein>
<keyword evidence="1" id="KW-0479">Metal-binding</keyword>
<dbReference type="CDD" id="cd07010">
    <property type="entry name" value="cupin_PMI_type_I_N_bac"/>
    <property type="match status" value="1"/>
</dbReference>
<proteinExistence type="predicted"/>
<dbReference type="InterPro" id="IPR014628">
    <property type="entry name" value="Man6P_isomerase_Firm_short"/>
</dbReference>
<sequence>MRITPLTFEPIYVEKIWGGRNLERLFDRDLPAGKQIGESWDLVDLPNGVSVVADGPAKGATLTELTAEMGSALLGDARAMPDGRFPLLLKLLDANETLSLQVHPDEAAVADIGGDAALKTECWYVLESRDGYIYKGVADGVTPQQFRSAIEADTCQDVITRFDVTTGEFHYLPAGTVHALGAGVVVAEVQTPSDTTYRVTDWGRGREIHVDRSLQCIHFNPPAAAPGASGQTLLVTDYFTVARRTAGEGEPFLPTAGRCTALMILSAAAPAVVAYDNDGGGTISVGAGQTVLLPAGLEGARVQSPQPCSFLEITLPER</sequence>
<accession>A0A0F9VHV6</accession>
<dbReference type="Gene3D" id="2.60.120.10">
    <property type="entry name" value="Jelly Rolls"/>
    <property type="match status" value="1"/>
</dbReference>
<dbReference type="InterPro" id="IPR046457">
    <property type="entry name" value="PMI_typeI_cat"/>
</dbReference>
<evidence type="ECO:0000259" key="3">
    <source>
        <dbReference type="Pfam" id="PF20511"/>
    </source>
</evidence>
<evidence type="ECO:0000256" key="1">
    <source>
        <dbReference type="ARBA" id="ARBA00022723"/>
    </source>
</evidence>
<dbReference type="PANTHER" id="PTHR42742:SF3">
    <property type="entry name" value="FRUCTOKINASE"/>
    <property type="match status" value="1"/>
</dbReference>
<evidence type="ECO:0000256" key="2">
    <source>
        <dbReference type="ARBA" id="ARBA00022833"/>
    </source>
</evidence>
<dbReference type="PANTHER" id="PTHR42742">
    <property type="entry name" value="TRANSCRIPTIONAL REPRESSOR MPRA"/>
    <property type="match status" value="1"/>
</dbReference>
<feature type="domain" description="Phosphomannose isomerase type I catalytic" evidence="3">
    <location>
        <begin position="10"/>
        <end position="107"/>
    </location>
</feature>
<name>A0A0F9VHV6_9ZZZZ</name>
<dbReference type="GO" id="GO:0008270">
    <property type="term" value="F:zinc ion binding"/>
    <property type="evidence" value="ECO:0007669"/>
    <property type="project" value="InterPro"/>
</dbReference>
<dbReference type="SUPFAM" id="SSF51182">
    <property type="entry name" value="RmlC-like cupins"/>
    <property type="match status" value="1"/>
</dbReference>
<dbReference type="EMBL" id="LAZR01000026">
    <property type="protein sequence ID" value="KKO03645.1"/>
    <property type="molecule type" value="Genomic_DNA"/>
</dbReference>
<dbReference type="GO" id="GO:0004476">
    <property type="term" value="F:mannose-6-phosphate isomerase activity"/>
    <property type="evidence" value="ECO:0007669"/>
    <property type="project" value="InterPro"/>
</dbReference>